<evidence type="ECO:0000313" key="1">
    <source>
        <dbReference type="EMBL" id="BBI51161.1"/>
    </source>
</evidence>
<reference evidence="2" key="1">
    <citation type="journal article" date="2019" name="Microbiol. Resour. Announc.">
        <title>Complete Genome Sequence of Halomonas olivaria, a Moderately Halophilic Bacterium Isolated from Olive Processing Effluents, Obtained by Nanopore Sequencing.</title>
        <authorList>
            <person name="Nagata S."/>
            <person name="Ii K.M."/>
            <person name="Tsukimi T."/>
            <person name="Miura M.C."/>
            <person name="Galipon J."/>
            <person name="Arakawa K."/>
        </authorList>
    </citation>
    <scope>NUCLEOTIDE SEQUENCE [LARGE SCALE GENOMIC DNA]</scope>
    <source>
        <strain evidence="2">TYRC17</strain>
    </source>
</reference>
<protein>
    <submittedName>
        <fullName evidence="1">Uncharacterized protein</fullName>
    </submittedName>
</protein>
<name>A0ABN5WW36_9GAMM</name>
<dbReference type="Proteomes" id="UP000289555">
    <property type="component" value="Chromosome"/>
</dbReference>
<evidence type="ECO:0000313" key="2">
    <source>
        <dbReference type="Proteomes" id="UP000289555"/>
    </source>
</evidence>
<dbReference type="EMBL" id="AP019416">
    <property type="protein sequence ID" value="BBI51161.1"/>
    <property type="molecule type" value="Genomic_DNA"/>
</dbReference>
<accession>A0ABN5WW36</accession>
<keyword evidence="2" id="KW-1185">Reference proteome</keyword>
<organism evidence="1 2">
    <name type="scientific">Vreelandella olivaria</name>
    <dbReference type="NCBI Taxonomy" id="390919"/>
    <lineage>
        <taxon>Bacteria</taxon>
        <taxon>Pseudomonadati</taxon>
        <taxon>Pseudomonadota</taxon>
        <taxon>Gammaproteobacteria</taxon>
        <taxon>Oceanospirillales</taxon>
        <taxon>Halomonadaceae</taxon>
        <taxon>Vreelandella</taxon>
    </lineage>
</organism>
<proteinExistence type="predicted"/>
<gene>
    <name evidence="1" type="ORF">HORIV_35820</name>
</gene>
<sequence>MSLEDVATLAEELEAAGVTYEVGIYSGAPMPSAYLAAMHTMNAPMNALGQHSMPGWLKCFKYK</sequence>